<dbReference type="Proteomes" id="UP000295132">
    <property type="component" value="Unassembled WGS sequence"/>
</dbReference>
<keyword evidence="5" id="KW-0411">Iron-sulfur</keyword>
<dbReference type="PROSITE" id="PS00198">
    <property type="entry name" value="4FE4S_FER_1"/>
    <property type="match status" value="1"/>
</dbReference>
<feature type="transmembrane region" description="Helical" evidence="6">
    <location>
        <begin position="6"/>
        <end position="26"/>
    </location>
</feature>
<evidence type="ECO:0000313" key="9">
    <source>
        <dbReference type="Proteomes" id="UP000295132"/>
    </source>
</evidence>
<dbReference type="InterPro" id="IPR051460">
    <property type="entry name" value="HdrC_iron-sulfur_subunit"/>
</dbReference>
<feature type="domain" description="4Fe-4S ferredoxin-type" evidence="7">
    <location>
        <begin position="269"/>
        <end position="298"/>
    </location>
</feature>
<feature type="transmembrane region" description="Helical" evidence="6">
    <location>
        <begin position="69"/>
        <end position="90"/>
    </location>
</feature>
<dbReference type="Pfam" id="PF02754">
    <property type="entry name" value="CCG"/>
    <property type="match status" value="2"/>
</dbReference>
<sequence length="688" mass="78731">MLLLLNLLAFLAVTGYAVYLFAQLVYSRYLFIKLGKKVDYKQDLKERINAVLVNGFGQRKLFKDKKSGLMHLILFYGFFIIQVGLIEIILKGFIRGYEFPFGSAHKYFSLLQEWTVFLMLCAMIYAFYRRYIEKLKRLQLKRDKKAAFVIIALITLTLSILFTLGFEQVMLGHHPDFSHTPFSGVIAAAFFGIGKTAGTVLFYVFWWLHLLTVVSFMVFVPQSKQAHEVFAMFNLFFKKSGPVGKLRKIDFEDETVEEYGVGKIEDFTRQQLIDLYACAECGRCTNMCPASVTGKTLSPMQLIVKMRDHLTEKGAAVTSRSPWMPSLVVGSSALSLGPAAQEAAVSVEMPNLIGDVITEEELWACTTCRNCEDQCPVGNEHVDKIIDLRRYLVMTEGSMPHEATRYFQNIERQSNPWGMNRKERIKWRDECDDIQVPTVKEVEEFDYLFWVGSMGSYDKRSQKIVQSFAKIMNTAGIRFAILGNEERNSGDTARRMGNEFLFQQLCEENIANFQAYGVKKIVTIDPHAFNTFKHEYPEFGLEAEVYHHTELIWKWIQEGRIKPENEVKEAIAYHDSCYIGRYNNIYDTPRQILKSIPGVEILEMERNRENAMCCGAGGGRMWIEETQGKRINVERVEQALKLSPTMIGSNCPYCLTMLSDGTKAKEAEEQVQTMDIAEIVARSLSAKE</sequence>
<feature type="transmembrane region" description="Helical" evidence="6">
    <location>
        <begin position="148"/>
        <end position="171"/>
    </location>
</feature>
<accession>A0A4R5VXG1</accession>
<keyword evidence="6" id="KW-0812">Transmembrane</keyword>
<dbReference type="PROSITE" id="PS51379">
    <property type="entry name" value="4FE4S_FER_2"/>
    <property type="match status" value="2"/>
</dbReference>
<dbReference type="GO" id="GO:0005886">
    <property type="term" value="C:plasma membrane"/>
    <property type="evidence" value="ECO:0007669"/>
    <property type="project" value="TreeGrafter"/>
</dbReference>
<dbReference type="GO" id="GO:0051539">
    <property type="term" value="F:4 iron, 4 sulfur cluster binding"/>
    <property type="evidence" value="ECO:0007669"/>
    <property type="project" value="UniProtKB-KW"/>
</dbReference>
<evidence type="ECO:0000256" key="4">
    <source>
        <dbReference type="ARBA" id="ARBA00023004"/>
    </source>
</evidence>
<dbReference type="SUPFAM" id="SSF103501">
    <property type="entry name" value="Respiratory nitrate reductase 1 gamma chain"/>
    <property type="match status" value="1"/>
</dbReference>
<gene>
    <name evidence="8" type="ORF">E2K98_04130</name>
</gene>
<dbReference type="PANTHER" id="PTHR43255:SF1">
    <property type="entry name" value="IRON-SULFUR-BINDING OXIDOREDUCTASE FADF-RELATED"/>
    <property type="match status" value="1"/>
</dbReference>
<dbReference type="GO" id="GO:0016491">
    <property type="term" value="F:oxidoreductase activity"/>
    <property type="evidence" value="ECO:0007669"/>
    <property type="project" value="UniProtKB-KW"/>
</dbReference>
<evidence type="ECO:0000313" key="8">
    <source>
        <dbReference type="EMBL" id="TDK64064.1"/>
    </source>
</evidence>
<evidence type="ECO:0000256" key="2">
    <source>
        <dbReference type="ARBA" id="ARBA00022723"/>
    </source>
</evidence>
<keyword evidence="4" id="KW-0408">Iron</keyword>
<reference evidence="8 9" key="1">
    <citation type="submission" date="2019-03" db="EMBL/GenBank/DDBJ databases">
        <title>Bacillus niacini sp. nov. a Nicotinate-Metabolizing Mesophile Isolated from Soil.</title>
        <authorList>
            <person name="Zhang G."/>
        </authorList>
    </citation>
    <scope>NUCLEOTIDE SEQUENCE [LARGE SCALE GENOMIC DNA]</scope>
    <source>
        <strain evidence="8 9">WN066</strain>
    </source>
</reference>
<keyword evidence="6" id="KW-1133">Transmembrane helix</keyword>
<protein>
    <submittedName>
        <fullName evidence="8">(Fe-S)-binding protein</fullName>
    </submittedName>
</protein>
<evidence type="ECO:0000256" key="1">
    <source>
        <dbReference type="ARBA" id="ARBA00022485"/>
    </source>
</evidence>
<feature type="transmembrane region" description="Helical" evidence="6">
    <location>
        <begin position="110"/>
        <end position="128"/>
    </location>
</feature>
<evidence type="ECO:0000256" key="6">
    <source>
        <dbReference type="SAM" id="Phobius"/>
    </source>
</evidence>
<dbReference type="Gene3D" id="1.10.1060.10">
    <property type="entry name" value="Alpha-helical ferredoxin"/>
    <property type="match status" value="1"/>
</dbReference>
<evidence type="ECO:0000256" key="5">
    <source>
        <dbReference type="ARBA" id="ARBA00023014"/>
    </source>
</evidence>
<feature type="domain" description="4Fe-4S ferredoxin-type" evidence="7">
    <location>
        <begin position="354"/>
        <end position="385"/>
    </location>
</feature>
<keyword evidence="2" id="KW-0479">Metal-binding</keyword>
<keyword evidence="3" id="KW-0560">Oxidoreductase</keyword>
<dbReference type="AlphaFoldDB" id="A0A4R5VXG1"/>
<dbReference type="InterPro" id="IPR017900">
    <property type="entry name" value="4Fe4S_Fe_S_CS"/>
</dbReference>
<dbReference type="PANTHER" id="PTHR43255">
    <property type="entry name" value="IRON-SULFUR-BINDING OXIDOREDUCTASE FADF-RELATED-RELATED"/>
    <property type="match status" value="1"/>
</dbReference>
<evidence type="ECO:0000256" key="3">
    <source>
        <dbReference type="ARBA" id="ARBA00023002"/>
    </source>
</evidence>
<dbReference type="EMBL" id="SMYO01000002">
    <property type="protein sequence ID" value="TDK64064.1"/>
    <property type="molecule type" value="Genomic_DNA"/>
</dbReference>
<dbReference type="Pfam" id="PF13187">
    <property type="entry name" value="Fer4_9"/>
    <property type="match status" value="1"/>
</dbReference>
<proteinExistence type="predicted"/>
<dbReference type="InterPro" id="IPR004017">
    <property type="entry name" value="Cys_rich_dom"/>
</dbReference>
<keyword evidence="1" id="KW-0004">4Fe-4S</keyword>
<organism evidence="8 9">
    <name type="scientific">Bacillus salipaludis</name>
    <dbReference type="NCBI Taxonomy" id="2547811"/>
    <lineage>
        <taxon>Bacteria</taxon>
        <taxon>Bacillati</taxon>
        <taxon>Bacillota</taxon>
        <taxon>Bacilli</taxon>
        <taxon>Bacillales</taxon>
        <taxon>Bacillaceae</taxon>
        <taxon>Bacillus</taxon>
    </lineage>
</organism>
<dbReference type="GO" id="GO:0046872">
    <property type="term" value="F:metal ion binding"/>
    <property type="evidence" value="ECO:0007669"/>
    <property type="project" value="UniProtKB-KW"/>
</dbReference>
<dbReference type="Gene3D" id="1.20.950.20">
    <property type="entry name" value="Transmembrane di-heme cytochromes, Chain C"/>
    <property type="match status" value="1"/>
</dbReference>
<feature type="transmembrane region" description="Helical" evidence="6">
    <location>
        <begin position="177"/>
        <end position="193"/>
    </location>
</feature>
<feature type="transmembrane region" description="Helical" evidence="6">
    <location>
        <begin position="200"/>
        <end position="220"/>
    </location>
</feature>
<comment type="caution">
    <text evidence="8">The sequence shown here is derived from an EMBL/GenBank/DDBJ whole genome shotgun (WGS) entry which is preliminary data.</text>
</comment>
<name>A0A4R5VXG1_9BACI</name>
<keyword evidence="6" id="KW-0472">Membrane</keyword>
<dbReference type="InterPro" id="IPR009051">
    <property type="entry name" value="Helical_ferredxn"/>
</dbReference>
<dbReference type="InterPro" id="IPR036197">
    <property type="entry name" value="NarG-like_sf"/>
</dbReference>
<dbReference type="RefSeq" id="WP_133333004.1">
    <property type="nucleotide sequence ID" value="NZ_SMYO01000002.1"/>
</dbReference>
<dbReference type="InterPro" id="IPR017896">
    <property type="entry name" value="4Fe4S_Fe-S-bd"/>
</dbReference>
<dbReference type="SUPFAM" id="SSF46548">
    <property type="entry name" value="alpha-helical ferredoxin"/>
    <property type="match status" value="1"/>
</dbReference>
<evidence type="ECO:0000259" key="7">
    <source>
        <dbReference type="PROSITE" id="PS51379"/>
    </source>
</evidence>